<evidence type="ECO:0000313" key="2">
    <source>
        <dbReference type="EMBL" id="RNA28286.1"/>
    </source>
</evidence>
<dbReference type="Proteomes" id="UP000276133">
    <property type="component" value="Unassembled WGS sequence"/>
</dbReference>
<keyword evidence="3" id="KW-1185">Reference proteome</keyword>
<dbReference type="AlphaFoldDB" id="A0A3M7RXP9"/>
<protein>
    <submittedName>
        <fullName evidence="2">Uncharacterized protein</fullName>
    </submittedName>
</protein>
<comment type="caution">
    <text evidence="2">The sequence shown here is derived from an EMBL/GenBank/DDBJ whole genome shotgun (WGS) entry which is preliminary data.</text>
</comment>
<dbReference type="EMBL" id="REGN01002409">
    <property type="protein sequence ID" value="RNA28286.1"/>
    <property type="molecule type" value="Genomic_DNA"/>
</dbReference>
<reference evidence="2 3" key="1">
    <citation type="journal article" date="2018" name="Sci. Rep.">
        <title>Genomic signatures of local adaptation to the degree of environmental predictability in rotifers.</title>
        <authorList>
            <person name="Franch-Gras L."/>
            <person name="Hahn C."/>
            <person name="Garcia-Roger E.M."/>
            <person name="Carmona M.J."/>
            <person name="Serra M."/>
            <person name="Gomez A."/>
        </authorList>
    </citation>
    <scope>NUCLEOTIDE SEQUENCE [LARGE SCALE GENOMIC DNA]</scope>
    <source>
        <strain evidence="2">HYR1</strain>
    </source>
</reference>
<gene>
    <name evidence="2" type="ORF">BpHYR1_020117</name>
</gene>
<feature type="signal peptide" evidence="1">
    <location>
        <begin position="1"/>
        <end position="19"/>
    </location>
</feature>
<sequence>MMMIVWFLILKTYFEIFFLENISQMIRISSEMCKPGKLKLGLKLNSNISFSKRSTIGCKENIREIRSILARIFKYEDLINLRANQQRSLQKKFFGLDGLKDSLICQSIQ</sequence>
<feature type="chain" id="PRO_5018077168" evidence="1">
    <location>
        <begin position="20"/>
        <end position="109"/>
    </location>
</feature>
<evidence type="ECO:0000313" key="3">
    <source>
        <dbReference type="Proteomes" id="UP000276133"/>
    </source>
</evidence>
<organism evidence="2 3">
    <name type="scientific">Brachionus plicatilis</name>
    <name type="common">Marine rotifer</name>
    <name type="synonym">Brachionus muelleri</name>
    <dbReference type="NCBI Taxonomy" id="10195"/>
    <lineage>
        <taxon>Eukaryota</taxon>
        <taxon>Metazoa</taxon>
        <taxon>Spiralia</taxon>
        <taxon>Gnathifera</taxon>
        <taxon>Rotifera</taxon>
        <taxon>Eurotatoria</taxon>
        <taxon>Monogononta</taxon>
        <taxon>Pseudotrocha</taxon>
        <taxon>Ploima</taxon>
        <taxon>Brachionidae</taxon>
        <taxon>Brachionus</taxon>
    </lineage>
</organism>
<evidence type="ECO:0000256" key="1">
    <source>
        <dbReference type="SAM" id="SignalP"/>
    </source>
</evidence>
<accession>A0A3M7RXP9</accession>
<name>A0A3M7RXP9_BRAPC</name>
<keyword evidence="1" id="KW-0732">Signal</keyword>
<proteinExistence type="predicted"/>